<dbReference type="KEGG" id="vg:80550335"/>
<sequence>MIIKMKEIVVLALLTMARFGCALRHEQQDCGATLDRGKLTVNCTGSYSVLYRAERTVHDCKESQIYHFPISVTVGRCTTLLVDHADCSDNGPCSSTGITIIEVVSFGVVLVSVVLLLFWCWISMFLKCKKCRVKAIEWRSKTIKVQRQEDCITISLVRLLVLCLLCREISPYCVEPHSSVATNESVVYHYRLRVGQAACFQTGQVLHKSNVDVYSLDHLYATSNWKPYVWSHNGCGKGSICGSIEDCGKFGSNGQIIQRSGGSYKKVCKTYSVPFLSCFYYWACWIATLEVSHKGPIYQVYSIGQSVDNDNYEQSGLHNAIVRHVSTRQMDLKGYALVKEAARDKAWLCTTYSEKGYPVSGKLGDTQIIHNEILHDYEGFRCELESQSSSGKCKVSDPFIGEISNHCEQLPLQMDTGVLDMIEGELVMTNSGYDDFDVEMGAREKPSVSNHDCHSKQVSLEGMKEDRGLYMYIFRAESVNQSTWLINTECTHEQIEILCNGKPVAYHLPHRDDIVCSFDGIQAVDNRKESGLIDWKWYGMDSTVGVASKPVNWVAIICLILVGLMILRCLTR</sequence>
<evidence type="ECO:0000313" key="2">
    <source>
        <dbReference type="EMBL" id="QHA33860.1"/>
    </source>
</evidence>
<evidence type="ECO:0000313" key="3">
    <source>
        <dbReference type="Proteomes" id="UP000682353"/>
    </source>
</evidence>
<keyword evidence="3" id="KW-1185">Reference proteome</keyword>
<dbReference type="GeneID" id="80550335"/>
<organism evidence="2 3">
    <name type="scientific">Narangue virus</name>
    <dbReference type="NCBI Taxonomy" id="2689367"/>
    <lineage>
        <taxon>Viruses</taxon>
        <taxon>Riboviria</taxon>
        <taxon>Orthornavirae</taxon>
        <taxon>Negarnaviricota</taxon>
        <taxon>Polyploviricotina</taxon>
        <taxon>Bunyaviricetes</taxon>
        <taxon>Hareavirales</taxon>
        <taxon>Phenuiviridae</taxon>
        <taxon>Mobuvirus</taxon>
        <taxon>Mobuvirus narangueense</taxon>
    </lineage>
</organism>
<keyword evidence="1" id="KW-1133">Transmembrane helix</keyword>
<protein>
    <submittedName>
        <fullName evidence="2">Putative glycoprotein</fullName>
    </submittedName>
</protein>
<keyword evidence="1" id="KW-0812">Transmembrane</keyword>
<keyword evidence="1" id="KW-0472">Membrane</keyword>
<dbReference type="EMBL" id="MN661014">
    <property type="protein sequence ID" value="QHA33860.1"/>
    <property type="molecule type" value="Genomic_RNA"/>
</dbReference>
<feature type="transmembrane region" description="Helical" evidence="1">
    <location>
        <begin position="103"/>
        <end position="126"/>
    </location>
</feature>
<reference evidence="2" key="1">
    <citation type="submission" date="2019-10" db="EMBL/GenBank/DDBJ databases">
        <authorList>
            <person name="Nitsche A."/>
            <person name="Hankeln T."/>
            <person name="Acosta O."/>
            <person name="Velez I.D."/>
            <person name="Schiemann D.J."/>
        </authorList>
    </citation>
    <scope>NUCLEOTIDE SEQUENCE</scope>
    <source>
        <strain evidence="2">Mati1754-2</strain>
    </source>
</reference>
<feature type="transmembrane region" description="Helical" evidence="1">
    <location>
        <begin position="551"/>
        <end position="570"/>
    </location>
</feature>
<dbReference type="Proteomes" id="UP000682353">
    <property type="component" value="Genome"/>
</dbReference>
<accession>A0A6B9KGC1</accession>
<evidence type="ECO:0000256" key="1">
    <source>
        <dbReference type="SAM" id="Phobius"/>
    </source>
</evidence>
<proteinExistence type="predicted"/>
<name>A0A6B9KGC1_9VIRU</name>
<dbReference type="RefSeq" id="YP_010839994.1">
    <property type="nucleotide sequence ID" value="NC_078317.1"/>
</dbReference>